<dbReference type="EMBL" id="MU855445">
    <property type="protein sequence ID" value="KAK3903483.1"/>
    <property type="molecule type" value="Genomic_DNA"/>
</dbReference>
<keyword evidence="1" id="KW-0732">Signal</keyword>
<evidence type="ECO:0000313" key="4">
    <source>
        <dbReference type="Proteomes" id="UP001303889"/>
    </source>
</evidence>
<dbReference type="PANTHER" id="PTHR34154">
    <property type="entry name" value="ALKALI-SENSITIVE LINKAGE PROTEIN 1"/>
    <property type="match status" value="1"/>
</dbReference>
<dbReference type="Proteomes" id="UP001303889">
    <property type="component" value="Unassembled WGS sequence"/>
</dbReference>
<dbReference type="GO" id="GO:0009277">
    <property type="term" value="C:fungal-type cell wall"/>
    <property type="evidence" value="ECO:0007669"/>
    <property type="project" value="TreeGrafter"/>
</dbReference>
<evidence type="ECO:0000259" key="2">
    <source>
        <dbReference type="Pfam" id="PF11790"/>
    </source>
</evidence>
<feature type="domain" description="Asl1-like glycosyl hydrolase catalytic" evidence="2">
    <location>
        <begin position="31"/>
        <end position="287"/>
    </location>
</feature>
<dbReference type="PANTHER" id="PTHR34154:SF3">
    <property type="entry name" value="ALKALI-SENSITIVE LINKAGE PROTEIN 1"/>
    <property type="match status" value="1"/>
</dbReference>
<dbReference type="Gene3D" id="3.20.20.80">
    <property type="entry name" value="Glycosidases"/>
    <property type="match status" value="1"/>
</dbReference>
<gene>
    <name evidence="3" type="ORF">C8A05DRAFT_14544</name>
</gene>
<reference evidence="3" key="1">
    <citation type="journal article" date="2023" name="Mol. Phylogenet. Evol.">
        <title>Genome-scale phylogeny and comparative genomics of the fungal order Sordariales.</title>
        <authorList>
            <person name="Hensen N."/>
            <person name="Bonometti L."/>
            <person name="Westerberg I."/>
            <person name="Brannstrom I.O."/>
            <person name="Guillou S."/>
            <person name="Cros-Aarteil S."/>
            <person name="Calhoun S."/>
            <person name="Haridas S."/>
            <person name="Kuo A."/>
            <person name="Mondo S."/>
            <person name="Pangilinan J."/>
            <person name="Riley R."/>
            <person name="LaButti K."/>
            <person name="Andreopoulos B."/>
            <person name="Lipzen A."/>
            <person name="Chen C."/>
            <person name="Yan M."/>
            <person name="Daum C."/>
            <person name="Ng V."/>
            <person name="Clum A."/>
            <person name="Steindorff A."/>
            <person name="Ohm R.A."/>
            <person name="Martin F."/>
            <person name="Silar P."/>
            <person name="Natvig D.O."/>
            <person name="Lalanne C."/>
            <person name="Gautier V."/>
            <person name="Ament-Velasquez S.L."/>
            <person name="Kruys A."/>
            <person name="Hutchinson M.I."/>
            <person name="Powell A.J."/>
            <person name="Barry K."/>
            <person name="Miller A.N."/>
            <person name="Grigoriev I.V."/>
            <person name="Debuchy R."/>
            <person name="Gladieux P."/>
            <person name="Hiltunen Thoren M."/>
            <person name="Johannesson H."/>
        </authorList>
    </citation>
    <scope>NUCLEOTIDE SEQUENCE</scope>
    <source>
        <strain evidence="3">CBS 103.79</strain>
    </source>
</reference>
<feature type="chain" id="PRO_5042855167" evidence="1">
    <location>
        <begin position="25"/>
        <end position="331"/>
    </location>
</feature>
<organism evidence="3 4">
    <name type="scientific">Staphylotrichum tortipilum</name>
    <dbReference type="NCBI Taxonomy" id="2831512"/>
    <lineage>
        <taxon>Eukaryota</taxon>
        <taxon>Fungi</taxon>
        <taxon>Dikarya</taxon>
        <taxon>Ascomycota</taxon>
        <taxon>Pezizomycotina</taxon>
        <taxon>Sordariomycetes</taxon>
        <taxon>Sordariomycetidae</taxon>
        <taxon>Sordariales</taxon>
        <taxon>Chaetomiaceae</taxon>
        <taxon>Staphylotrichum</taxon>
    </lineage>
</organism>
<accession>A0AAN6RUY5</accession>
<dbReference type="SUPFAM" id="SSF51445">
    <property type="entry name" value="(Trans)glycosidases"/>
    <property type="match status" value="1"/>
</dbReference>
<name>A0AAN6RUY5_9PEZI</name>
<proteinExistence type="predicted"/>
<comment type="caution">
    <text evidence="3">The sequence shown here is derived from an EMBL/GenBank/DDBJ whole genome shotgun (WGS) entry which is preliminary data.</text>
</comment>
<dbReference type="GO" id="GO:0071966">
    <property type="term" value="P:fungal-type cell wall polysaccharide metabolic process"/>
    <property type="evidence" value="ECO:0007669"/>
    <property type="project" value="TreeGrafter"/>
</dbReference>
<dbReference type="Pfam" id="PF11790">
    <property type="entry name" value="Glyco_hydro_cc"/>
    <property type="match status" value="1"/>
</dbReference>
<feature type="signal peptide" evidence="1">
    <location>
        <begin position="1"/>
        <end position="24"/>
    </location>
</feature>
<evidence type="ECO:0000313" key="3">
    <source>
        <dbReference type="EMBL" id="KAK3903483.1"/>
    </source>
</evidence>
<sequence>MLLSPLAWAAVLAAVPSFIVPAAATSSPKRGLAFTPNTTTRTDDKIWVQKPTSLTWYYNYKPNPESTYEDIPKSEFEFVPMMWGAPSSLSDTTFLDTIKSLIKDKGINITNVLSFNEPDGPYTYGGSNIEPAAAAEIWVNNMIPLQKMGVRVGLPACTGATTGLEWLRNFLGECSKLISTDGKTQNCTYDFVTIHWYGNFEGLASHMGEYSAAFPNKTMWITEYNLDHQDLATTQSFFNTSAEYFDRLEFVERYSLFGAFRSDVSNVGANGAMLSAGGNLTDIGAWYLGREATGVLPTQGSSKSSSAGLRSLIPHAAVAALTALSAVAIFS</sequence>
<reference evidence="3" key="2">
    <citation type="submission" date="2023-05" db="EMBL/GenBank/DDBJ databases">
        <authorList>
            <consortium name="Lawrence Berkeley National Laboratory"/>
            <person name="Steindorff A."/>
            <person name="Hensen N."/>
            <person name="Bonometti L."/>
            <person name="Westerberg I."/>
            <person name="Brannstrom I.O."/>
            <person name="Guillou S."/>
            <person name="Cros-Aarteil S."/>
            <person name="Calhoun S."/>
            <person name="Haridas S."/>
            <person name="Kuo A."/>
            <person name="Mondo S."/>
            <person name="Pangilinan J."/>
            <person name="Riley R."/>
            <person name="Labutti K."/>
            <person name="Andreopoulos B."/>
            <person name="Lipzen A."/>
            <person name="Chen C."/>
            <person name="Yanf M."/>
            <person name="Daum C."/>
            <person name="Ng V."/>
            <person name="Clum A."/>
            <person name="Ohm R."/>
            <person name="Martin F."/>
            <person name="Silar P."/>
            <person name="Natvig D."/>
            <person name="Lalanne C."/>
            <person name="Gautier V."/>
            <person name="Ament-Velasquez S.L."/>
            <person name="Kruys A."/>
            <person name="Hutchinson M.I."/>
            <person name="Powell A.J."/>
            <person name="Barry K."/>
            <person name="Miller A.N."/>
            <person name="Grigoriev I.V."/>
            <person name="Debuchy R."/>
            <person name="Gladieux P."/>
            <person name="Thoren M.H."/>
            <person name="Johannesson H."/>
        </authorList>
    </citation>
    <scope>NUCLEOTIDE SEQUENCE</scope>
    <source>
        <strain evidence="3">CBS 103.79</strain>
    </source>
</reference>
<protein>
    <submittedName>
        <fullName evidence="3">Alkali-sensitive linkage protein 1</fullName>
    </submittedName>
</protein>
<dbReference type="AlphaFoldDB" id="A0AAN6RUY5"/>
<dbReference type="InterPro" id="IPR024655">
    <property type="entry name" value="Asl1_glyco_hydro_catalytic"/>
</dbReference>
<dbReference type="FunFam" id="3.20.20.80:FF:000207">
    <property type="entry name" value="Glycoside hydrolase family 128 protein"/>
    <property type="match status" value="1"/>
</dbReference>
<evidence type="ECO:0000256" key="1">
    <source>
        <dbReference type="SAM" id="SignalP"/>
    </source>
</evidence>
<keyword evidence="4" id="KW-1185">Reference proteome</keyword>
<dbReference type="InterPro" id="IPR017853">
    <property type="entry name" value="GH"/>
</dbReference>
<dbReference type="InterPro" id="IPR053183">
    <property type="entry name" value="ASL1"/>
</dbReference>